<comment type="catalytic activity">
    <reaction evidence="1">
        <text>1,6-anhydro-N-acetyl-beta-muramate + ATP + H2O = N-acetyl-D-muramate 6-phosphate + ADP + H(+)</text>
        <dbReference type="Rhea" id="RHEA:24952"/>
        <dbReference type="ChEBI" id="CHEBI:15377"/>
        <dbReference type="ChEBI" id="CHEBI:15378"/>
        <dbReference type="ChEBI" id="CHEBI:30616"/>
        <dbReference type="ChEBI" id="CHEBI:58690"/>
        <dbReference type="ChEBI" id="CHEBI:58722"/>
        <dbReference type="ChEBI" id="CHEBI:456216"/>
        <dbReference type="EC" id="2.7.1.170"/>
    </reaction>
</comment>
<evidence type="ECO:0000256" key="1">
    <source>
        <dbReference type="HAMAP-Rule" id="MF_01270"/>
    </source>
</evidence>
<dbReference type="EMBL" id="APND01000002">
    <property type="protein sequence ID" value="MES1928960.1"/>
    <property type="molecule type" value="Genomic_DNA"/>
</dbReference>
<accession>A0ABV2AZ92</accession>
<evidence type="ECO:0000313" key="3">
    <source>
        <dbReference type="Proteomes" id="UP001460888"/>
    </source>
</evidence>
<dbReference type="RefSeq" id="WP_353110411.1">
    <property type="nucleotide sequence ID" value="NZ_APND01000002.1"/>
</dbReference>
<feature type="binding site" evidence="1">
    <location>
        <begin position="13"/>
        <end position="20"/>
    </location>
    <ligand>
        <name>ATP</name>
        <dbReference type="ChEBI" id="CHEBI:30616"/>
    </ligand>
</feature>
<comment type="function">
    <text evidence="1">Catalyzes the specific phosphorylation of 1,6-anhydro-N-acetylmuramic acid (anhMurNAc) with the simultaneous cleavage of the 1,6-anhydro ring, generating MurNAc-6-P. Is required for the utilization of anhMurNAc either imported from the medium or derived from its own cell wall murein, and thus plays a role in cell wall recycling.</text>
</comment>
<dbReference type="GO" id="GO:0016301">
    <property type="term" value="F:kinase activity"/>
    <property type="evidence" value="ECO:0007669"/>
    <property type="project" value="UniProtKB-KW"/>
</dbReference>
<evidence type="ECO:0000313" key="2">
    <source>
        <dbReference type="EMBL" id="MES1928960.1"/>
    </source>
</evidence>
<dbReference type="PANTHER" id="PTHR30605">
    <property type="entry name" value="ANHYDRO-N-ACETYLMURAMIC ACID KINASE"/>
    <property type="match status" value="1"/>
</dbReference>
<keyword evidence="1" id="KW-0119">Carbohydrate metabolism</keyword>
<dbReference type="InterPro" id="IPR005338">
    <property type="entry name" value="Anhydro_N_Ac-Mur_kinase"/>
</dbReference>
<dbReference type="NCBIfam" id="NF007139">
    <property type="entry name" value="PRK09585.1-3"/>
    <property type="match status" value="1"/>
</dbReference>
<keyword evidence="1" id="KW-0808">Transferase</keyword>
<keyword evidence="1 2" id="KW-0418">Kinase</keyword>
<keyword evidence="1" id="KW-0547">Nucleotide-binding</keyword>
<comment type="pathway">
    <text evidence="1">Amino-sugar metabolism; 1,6-anhydro-N-acetylmuramate degradation.</text>
</comment>
<sequence length="383" mass="40967">MAAPACYIGLMSGTSVDAADAALVQFDDNGNNPRIIATHAEEPDPGLRDDLLHLSQQVAGISLAKFGELDQRVGEWFANAALAVLEKAGMSAEYVDAIGSHGQTVRHEPESRYPFSLQLGSPSLIAARTGCRVVADFRNSDIAMGGQGAPLVPAFHRSVFARPDRDRIVINIGGIANLTVLPRASADDSQAVTGLDTGPGNALMDTWVAAHTKHSYDADGRWAASGNVDDALLAQMMSDPYLARPAPKSTGREYFNIDWLRAQIDSLYSPPIPADVQATLCEFSARTIAQAIDDYGPGDEELLLCGGGVRNDELCRRLEQLVRPRVVTRTDDYHVDSDWVEAVAFAWLAMRTVHGLSGNVPAVTGARESVALGGIYQAAISPE</sequence>
<name>A0ABV2AZ92_9GAMM</name>
<protein>
    <recommendedName>
        <fullName evidence="1">Anhydro-N-acetylmuramic acid kinase</fullName>
        <ecNumber evidence="1">2.7.1.170</ecNumber>
    </recommendedName>
    <alternativeName>
        <fullName evidence="1">AnhMurNAc kinase</fullName>
    </alternativeName>
</protein>
<dbReference type="HAMAP" id="MF_01270">
    <property type="entry name" value="AnhMurNAc_kinase"/>
    <property type="match status" value="1"/>
</dbReference>
<gene>
    <name evidence="1 2" type="primary">anmK</name>
    <name evidence="2" type="ORF">SADO_06887</name>
</gene>
<dbReference type="CDD" id="cd24050">
    <property type="entry name" value="ASKHA_NBD_ANMK"/>
    <property type="match status" value="1"/>
</dbReference>
<dbReference type="EC" id="2.7.1.170" evidence="1"/>
<dbReference type="Pfam" id="PF03702">
    <property type="entry name" value="AnmK"/>
    <property type="match status" value="1"/>
</dbReference>
<comment type="similarity">
    <text evidence="1">Belongs to the anhydro-N-acetylmuramic acid kinase family.</text>
</comment>
<dbReference type="NCBIfam" id="NF007148">
    <property type="entry name" value="PRK09585.3-2"/>
    <property type="match status" value="1"/>
</dbReference>
<reference evidence="2 3" key="1">
    <citation type="submission" date="2013-03" db="EMBL/GenBank/DDBJ databases">
        <title>Salinisphaera dokdonensis CL-ES53 Genome Sequencing.</title>
        <authorList>
            <person name="Li C."/>
            <person name="Lai Q."/>
            <person name="Shao Z."/>
        </authorList>
    </citation>
    <scope>NUCLEOTIDE SEQUENCE [LARGE SCALE GENOMIC DNA]</scope>
    <source>
        <strain evidence="2 3">CL-ES53</strain>
    </source>
</reference>
<comment type="pathway">
    <text evidence="1">Cell wall biogenesis; peptidoglycan recycling.</text>
</comment>
<dbReference type="Gene3D" id="3.30.420.40">
    <property type="match status" value="2"/>
</dbReference>
<organism evidence="2 3">
    <name type="scientific">Salinisphaera dokdonensis CL-ES53</name>
    <dbReference type="NCBI Taxonomy" id="1304272"/>
    <lineage>
        <taxon>Bacteria</taxon>
        <taxon>Pseudomonadati</taxon>
        <taxon>Pseudomonadota</taxon>
        <taxon>Gammaproteobacteria</taxon>
        <taxon>Salinisphaerales</taxon>
        <taxon>Salinisphaeraceae</taxon>
        <taxon>Salinisphaera</taxon>
    </lineage>
</organism>
<proteinExistence type="inferred from homology"/>
<dbReference type="PANTHER" id="PTHR30605:SF0">
    <property type="entry name" value="ANHYDRO-N-ACETYLMURAMIC ACID KINASE"/>
    <property type="match status" value="1"/>
</dbReference>
<dbReference type="InterPro" id="IPR043129">
    <property type="entry name" value="ATPase_NBD"/>
</dbReference>
<keyword evidence="1" id="KW-0067">ATP-binding</keyword>
<dbReference type="Proteomes" id="UP001460888">
    <property type="component" value="Unassembled WGS sequence"/>
</dbReference>
<comment type="caution">
    <text evidence="2">The sequence shown here is derived from an EMBL/GenBank/DDBJ whole genome shotgun (WGS) entry which is preliminary data.</text>
</comment>
<keyword evidence="3" id="KW-1185">Reference proteome</keyword>
<dbReference type="SUPFAM" id="SSF53067">
    <property type="entry name" value="Actin-like ATPase domain"/>
    <property type="match status" value="1"/>
</dbReference>